<dbReference type="RefSeq" id="WP_145200746.1">
    <property type="nucleotide sequence ID" value="NZ_CP036434.1"/>
</dbReference>
<gene>
    <name evidence="1" type="ORF">Poly30_38510</name>
</gene>
<organism evidence="1 2">
    <name type="scientific">Saltatorellus ferox</name>
    <dbReference type="NCBI Taxonomy" id="2528018"/>
    <lineage>
        <taxon>Bacteria</taxon>
        <taxon>Pseudomonadati</taxon>
        <taxon>Planctomycetota</taxon>
        <taxon>Planctomycetia</taxon>
        <taxon>Planctomycetia incertae sedis</taxon>
        <taxon>Saltatorellus</taxon>
    </lineage>
</organism>
<evidence type="ECO:0000313" key="1">
    <source>
        <dbReference type="EMBL" id="QDV08314.1"/>
    </source>
</evidence>
<dbReference type="EMBL" id="CP036434">
    <property type="protein sequence ID" value="QDV08314.1"/>
    <property type="molecule type" value="Genomic_DNA"/>
</dbReference>
<proteinExistence type="predicted"/>
<protein>
    <submittedName>
        <fullName evidence="1">Uncharacterized protein</fullName>
    </submittedName>
</protein>
<dbReference type="AlphaFoldDB" id="A0A518EW64"/>
<reference evidence="1 2" key="1">
    <citation type="submission" date="2019-02" db="EMBL/GenBank/DDBJ databases">
        <title>Deep-cultivation of Planctomycetes and their phenomic and genomic characterization uncovers novel biology.</title>
        <authorList>
            <person name="Wiegand S."/>
            <person name="Jogler M."/>
            <person name="Boedeker C."/>
            <person name="Pinto D."/>
            <person name="Vollmers J."/>
            <person name="Rivas-Marin E."/>
            <person name="Kohn T."/>
            <person name="Peeters S.H."/>
            <person name="Heuer A."/>
            <person name="Rast P."/>
            <person name="Oberbeckmann S."/>
            <person name="Bunk B."/>
            <person name="Jeske O."/>
            <person name="Meyerdierks A."/>
            <person name="Storesund J.E."/>
            <person name="Kallscheuer N."/>
            <person name="Luecker S."/>
            <person name="Lage O.M."/>
            <person name="Pohl T."/>
            <person name="Merkel B.J."/>
            <person name="Hornburger P."/>
            <person name="Mueller R.-W."/>
            <person name="Bruemmer F."/>
            <person name="Labrenz M."/>
            <person name="Spormann A.M."/>
            <person name="Op den Camp H."/>
            <person name="Overmann J."/>
            <person name="Amann R."/>
            <person name="Jetten M.S.M."/>
            <person name="Mascher T."/>
            <person name="Medema M.H."/>
            <person name="Devos D.P."/>
            <person name="Kaster A.-K."/>
            <person name="Ovreas L."/>
            <person name="Rohde M."/>
            <person name="Galperin M.Y."/>
            <person name="Jogler C."/>
        </authorList>
    </citation>
    <scope>NUCLEOTIDE SEQUENCE [LARGE SCALE GENOMIC DNA]</scope>
    <source>
        <strain evidence="1 2">Poly30</strain>
    </source>
</reference>
<evidence type="ECO:0000313" key="2">
    <source>
        <dbReference type="Proteomes" id="UP000320390"/>
    </source>
</evidence>
<dbReference type="Proteomes" id="UP000320390">
    <property type="component" value="Chromosome"/>
</dbReference>
<keyword evidence="2" id="KW-1185">Reference proteome</keyword>
<name>A0A518EW64_9BACT</name>
<accession>A0A518EW64</accession>
<sequence length="64" mass="6434">MGISIGMAKYCTGGMGGVADALQAAVVVTLICRAVGEASRPGRVEGRQGAPSFFSDALAVTFVD</sequence>